<feature type="domain" description="PA14" evidence="1">
    <location>
        <begin position="570"/>
        <end position="720"/>
    </location>
</feature>
<feature type="non-terminal residue" evidence="2">
    <location>
        <position position="1"/>
    </location>
</feature>
<keyword evidence="3" id="KW-1185">Reference proteome</keyword>
<accession>A0ABX4T0N6</accession>
<dbReference type="Pfam" id="PF07691">
    <property type="entry name" value="PA14"/>
    <property type="match status" value="4"/>
</dbReference>
<dbReference type="Proteomes" id="UP000235114">
    <property type="component" value="Unassembled WGS sequence"/>
</dbReference>
<protein>
    <recommendedName>
        <fullName evidence="1">PA14 domain-containing protein</fullName>
    </recommendedName>
</protein>
<dbReference type="Gene3D" id="3.90.182.10">
    <property type="entry name" value="Toxin - Anthrax Protective Antigen,domain 1"/>
    <property type="match status" value="3"/>
</dbReference>
<feature type="domain" description="PA14" evidence="1">
    <location>
        <begin position="333"/>
        <end position="476"/>
    </location>
</feature>
<feature type="domain" description="PA14" evidence="1">
    <location>
        <begin position="1"/>
        <end position="94"/>
    </location>
</feature>
<reference evidence="2 3" key="1">
    <citation type="submission" date="2017-12" db="EMBL/GenBank/DDBJ databases">
        <title>Comparative Functional Genomics of Dry Heat Resistant strains isolated from the Viking Spacecraft.</title>
        <authorList>
            <person name="Seuylemezian A."/>
            <person name="Cooper K."/>
            <person name="Vaishampayan P."/>
        </authorList>
    </citation>
    <scope>NUCLEOTIDE SEQUENCE [LARGE SCALE GENOMIC DNA]</scope>
    <source>
        <strain evidence="2 3">ATCC 29669</strain>
    </source>
</reference>
<dbReference type="Pfam" id="PF01832">
    <property type="entry name" value="Glucosaminidase"/>
    <property type="match status" value="1"/>
</dbReference>
<evidence type="ECO:0000259" key="1">
    <source>
        <dbReference type="PROSITE" id="PS51820"/>
    </source>
</evidence>
<dbReference type="EMBL" id="PGVD01000050">
    <property type="protein sequence ID" value="PLR94054.1"/>
    <property type="molecule type" value="Genomic_DNA"/>
</dbReference>
<feature type="domain" description="PA14" evidence="1">
    <location>
        <begin position="190"/>
        <end position="341"/>
    </location>
</feature>
<evidence type="ECO:0000313" key="3">
    <source>
        <dbReference type="Proteomes" id="UP000235114"/>
    </source>
</evidence>
<dbReference type="PROSITE" id="PS51820">
    <property type="entry name" value="PA14"/>
    <property type="match status" value="4"/>
</dbReference>
<dbReference type="SMART" id="SM00758">
    <property type="entry name" value="PA14"/>
    <property type="match status" value="3"/>
</dbReference>
<comment type="caution">
    <text evidence="2">The sequence shown here is derived from an EMBL/GenBank/DDBJ whole genome shotgun (WGS) entry which is preliminary data.</text>
</comment>
<gene>
    <name evidence="2" type="ORF">CVD25_16565</name>
</gene>
<dbReference type="SUPFAM" id="SSF56988">
    <property type="entry name" value="Anthrax protective antigen"/>
    <property type="match status" value="5"/>
</dbReference>
<organism evidence="2 3">
    <name type="scientific">Bacillus canaveralius</name>
    <dbReference type="NCBI Taxonomy" id="1403243"/>
    <lineage>
        <taxon>Bacteria</taxon>
        <taxon>Bacillati</taxon>
        <taxon>Bacillota</taxon>
        <taxon>Bacilli</taxon>
        <taxon>Bacillales</taxon>
        <taxon>Bacillaceae</taxon>
        <taxon>Bacillus</taxon>
    </lineage>
</organism>
<sequence length="1014" mass="112860">GNRFSARFTKKVNMDAGTYVFKANADDGVRVYLDNQLVIDAWPNVGFNQRSQSVNVAAGEHTIRVEYLEDAARAYLNFDFQPIAQFSEKTGKSVFYNWGSGSPRSGIPSDFFSAIFDQSNSFSAGDYFIQALADDGVKVEVDGNMLIDRWSHYTGKADRTLWLGVTEGQHTVKTHYLENVFGAAILSDIVPLDSWLAYYYPNKELSGMPAASKIISPTGSLKTLYQDFGTGSPAPGVGSDNFSAKYTTAKRVTAGEYILRAKADDGIRVYVDGKLYVDRWTNSGFREDSIKINIADRPGVPEGEKDIHWIDVEYYDLAAEGKVEVGLEPFHEAVKDQWVGEIFPNQNFQGTPYIIGGSNSLSPIAKIDYQWGNAGSPHSLVAGDNFSARFTKKLNMEAGTYAFRANADDGIRVKLDNQVIIDNWSFAPQGAGIYLPGGEHTLTVEYIEISGNAFAKLDIEKLSPNKIFYQFGKNVQYNWGLSGPATFPTDHFEAVFDQSQNVQAGDHFIQTFADDGVQVEIDGQMFINRWTDYTGTADRALWLGASSGSHTIKTRYYDNVLEAGVFSHIVPFDKWLAYYYPNKTLNGFPVAAKVLEPVGDSKRLSESHQASSPVPEVGADNFSVRYTTAKRLDAGYYSLRTRADDGIRVYVDGVLVLDRWTGGVKEDSIRLKITDRPNVAVSEKNVHWIDVEYYDDIAAGHIELSIDKQPGPIYLTTHYNYTFSQAVDKQMSVVPQTDLHSKYLRSDSLVKDDKGTWRVNGSGWNVRNGPGTSYNIVGTMVHWAPASILRTVPVTGDLNWYQIAAWMIPLRNDVEYYMNPANFAKESTQYFQFLKLSESAGLDVNEVNSKILNGKGILQGKASAFAEAGRTYGINEVYLISHALLETGDGKSELATGVRVTKVDGKDVEPKTVYNMYGIKALDSCPLECGSEYAYKMGWTTPELAIKGGAKFIAEQYIDVGQDTLYKMRWNPSAPGTHQYATDIGWAVKQVYRIKSLYDLLSNYTLIFDEPVYK</sequence>
<dbReference type="SMART" id="SM00047">
    <property type="entry name" value="LYZ2"/>
    <property type="match status" value="1"/>
</dbReference>
<name>A0ABX4T0N6_9BACI</name>
<dbReference type="InterPro" id="IPR011658">
    <property type="entry name" value="PA14_dom"/>
</dbReference>
<evidence type="ECO:0000313" key="2">
    <source>
        <dbReference type="EMBL" id="PLR94054.1"/>
    </source>
</evidence>
<dbReference type="RefSeq" id="WP_180956583.1">
    <property type="nucleotide sequence ID" value="NZ_PGVD01000050.1"/>
</dbReference>
<proteinExistence type="predicted"/>
<dbReference type="InterPro" id="IPR037524">
    <property type="entry name" value="PA14/GLEYA"/>
</dbReference>
<dbReference type="InterPro" id="IPR002901">
    <property type="entry name" value="MGlyc_endo_b_GlcNAc-like_dom"/>
</dbReference>